<organism evidence="3 4">
    <name type="scientific">Protaetiibacter larvae</name>
    <dbReference type="NCBI Taxonomy" id="2592654"/>
    <lineage>
        <taxon>Bacteria</taxon>
        <taxon>Bacillati</taxon>
        <taxon>Actinomycetota</taxon>
        <taxon>Actinomycetes</taxon>
        <taxon>Micrococcales</taxon>
        <taxon>Microbacteriaceae</taxon>
        <taxon>Protaetiibacter</taxon>
    </lineage>
</organism>
<feature type="transmembrane region" description="Helical" evidence="1">
    <location>
        <begin position="452"/>
        <end position="473"/>
    </location>
</feature>
<keyword evidence="2" id="KW-0732">Signal</keyword>
<dbReference type="RefSeq" id="WP_149326012.1">
    <property type="nucleotide sequence ID" value="NZ_CP043504.1"/>
</dbReference>
<accession>A0A5C1Y9V1</accession>
<evidence type="ECO:0000256" key="1">
    <source>
        <dbReference type="SAM" id="Phobius"/>
    </source>
</evidence>
<reference evidence="3 4" key="1">
    <citation type="submission" date="2019-09" db="EMBL/GenBank/DDBJ databases">
        <title>Genome sequencing of strain KACC 19322.</title>
        <authorList>
            <person name="Heo J."/>
            <person name="Kim S.-J."/>
            <person name="Kim J.-S."/>
            <person name="Hong S.-B."/>
            <person name="Kwon S.-W."/>
        </authorList>
    </citation>
    <scope>NUCLEOTIDE SEQUENCE [LARGE SCALE GENOMIC DNA]</scope>
    <source>
        <strain evidence="3 4">KACC 19322</strain>
    </source>
</reference>
<feature type="transmembrane region" description="Helical" evidence="1">
    <location>
        <begin position="389"/>
        <end position="405"/>
    </location>
</feature>
<dbReference type="OrthoDB" id="5105160at2"/>
<feature type="transmembrane region" description="Helical" evidence="1">
    <location>
        <begin position="300"/>
        <end position="316"/>
    </location>
</feature>
<feature type="transmembrane region" description="Helical" evidence="1">
    <location>
        <begin position="364"/>
        <end position="383"/>
    </location>
</feature>
<evidence type="ECO:0000313" key="4">
    <source>
        <dbReference type="Proteomes" id="UP000322159"/>
    </source>
</evidence>
<dbReference type="EMBL" id="CP043504">
    <property type="protein sequence ID" value="QEO10596.1"/>
    <property type="molecule type" value="Genomic_DNA"/>
</dbReference>
<feature type="transmembrane region" description="Helical" evidence="1">
    <location>
        <begin position="221"/>
        <end position="242"/>
    </location>
</feature>
<sequence length="565" mass="60003">MTARARRIAAAIAVAVLAGAGLPLLTAGPASAATADAAECAPSFLAQGGYTLFDIDTRFVPPPLRGTGWDCASRITDRPLGDGVTSNQFTLLWVGISSEDAIRILERFETFGWTTGDETIVAENTEGRSVNQPMRASELRGWDPLPASIITRFSHAVTGQDIVEFEFAGGGEFVVDPALDGPVLRIDVDARDAYDATGFADPSVMSSLRTIAEAVPSGTQVAVLGGSAVFLMLIVGFPGFLLNKVLDKRWSRFIGWLRARRMRRVTREPKPEKPVKAAKNAPAPAAAVTDAVPPKRRPSWLVWPGFVAAAVISGFVDPSFGPNPMSVRLLLTALLSFALLNVVGWGVVMGVLRRIQPSARPHITFRWGSLIVVALTVLIARLLQFEPGIVFGLVAGLTFAVSLVASRDALVILLGSSTALVIALLAWVGYSAFAPVARAVPGNWFFVAVSEFFSGVTVEGISTLPLALLPLLALDGAVLFAWRKWVWAIAYAVGVAAFVFVMFTIPESWREITGGFGRWLLLFVGLAVVAVGVWVTDTVIERRAKALAAAQSAAPPASPPPPGAA</sequence>
<feature type="transmembrane region" description="Helical" evidence="1">
    <location>
        <begin position="328"/>
        <end position="352"/>
    </location>
</feature>
<dbReference type="KEGG" id="lyk:FLP23_11640"/>
<feature type="transmembrane region" description="Helical" evidence="1">
    <location>
        <begin position="412"/>
        <end position="432"/>
    </location>
</feature>
<dbReference type="Proteomes" id="UP000322159">
    <property type="component" value="Chromosome"/>
</dbReference>
<evidence type="ECO:0000256" key="2">
    <source>
        <dbReference type="SAM" id="SignalP"/>
    </source>
</evidence>
<feature type="chain" id="PRO_5023002212" evidence="2">
    <location>
        <begin position="33"/>
        <end position="565"/>
    </location>
</feature>
<feature type="signal peptide" evidence="2">
    <location>
        <begin position="1"/>
        <end position="32"/>
    </location>
</feature>
<gene>
    <name evidence="3" type="ORF">FLP23_11640</name>
</gene>
<name>A0A5C1Y9V1_9MICO</name>
<proteinExistence type="predicted"/>
<evidence type="ECO:0000313" key="3">
    <source>
        <dbReference type="EMBL" id="QEO10596.1"/>
    </source>
</evidence>
<protein>
    <submittedName>
        <fullName evidence="3">Uncharacterized protein</fullName>
    </submittedName>
</protein>
<feature type="transmembrane region" description="Helical" evidence="1">
    <location>
        <begin position="485"/>
        <end position="505"/>
    </location>
</feature>
<dbReference type="AlphaFoldDB" id="A0A5C1Y9V1"/>
<keyword evidence="1" id="KW-0812">Transmembrane</keyword>
<keyword evidence="4" id="KW-1185">Reference proteome</keyword>
<feature type="transmembrane region" description="Helical" evidence="1">
    <location>
        <begin position="517"/>
        <end position="535"/>
    </location>
</feature>
<keyword evidence="1" id="KW-0472">Membrane</keyword>
<keyword evidence="1" id="KW-1133">Transmembrane helix</keyword>